<accession>A0A8S5QJB1</accession>
<reference evidence="1" key="1">
    <citation type="journal article" date="2021" name="Proc. Natl. Acad. Sci. U.S.A.">
        <title>A Catalog of Tens of Thousands of Viruses from Human Metagenomes Reveals Hidden Associations with Chronic Diseases.</title>
        <authorList>
            <person name="Tisza M.J."/>
            <person name="Buck C.B."/>
        </authorList>
    </citation>
    <scope>NUCLEOTIDE SEQUENCE</scope>
    <source>
        <strain evidence="1">CtCUc43</strain>
    </source>
</reference>
<proteinExistence type="predicted"/>
<protein>
    <submittedName>
        <fullName evidence="1">Uncharacterized protein</fullName>
    </submittedName>
</protein>
<name>A0A8S5QJB1_9CAUD</name>
<organism evidence="1">
    <name type="scientific">Siphoviridae sp. ctCUc43</name>
    <dbReference type="NCBI Taxonomy" id="2825379"/>
    <lineage>
        <taxon>Viruses</taxon>
        <taxon>Duplodnaviria</taxon>
        <taxon>Heunggongvirae</taxon>
        <taxon>Uroviricota</taxon>
        <taxon>Caudoviricetes</taxon>
    </lineage>
</organism>
<dbReference type="EMBL" id="BK015668">
    <property type="protein sequence ID" value="DAE19160.1"/>
    <property type="molecule type" value="Genomic_DNA"/>
</dbReference>
<sequence>MGRSIPQSGLVLGQKSQSMLQTASQHSPLGLKKVHMAQLTSYTFIQKWDPWYFKMVSLMPVIMSVLAQSVSLALLERRVLKLLARVLFIHGMNSVPAEVAECSAMAQDMMAELAEVARAEVLMPMLRTLRRIRHLAAVVLGLIKLAEKVPLAS</sequence>
<evidence type="ECO:0000313" key="1">
    <source>
        <dbReference type="EMBL" id="DAE19160.1"/>
    </source>
</evidence>